<evidence type="ECO:0000313" key="9">
    <source>
        <dbReference type="Proteomes" id="UP001497472"/>
    </source>
</evidence>
<evidence type="ECO:0000256" key="2">
    <source>
        <dbReference type="ARBA" id="ARBA00022487"/>
    </source>
</evidence>
<dbReference type="SUPFAM" id="SSF53474">
    <property type="entry name" value="alpha/beta-Hydrolases"/>
    <property type="match status" value="1"/>
</dbReference>
<protein>
    <recommendedName>
        <fullName evidence="6">Carboxylic ester hydrolase</fullName>
        <ecNumber evidence="6">3.1.1.-</ecNumber>
    </recommendedName>
</protein>
<accession>A0AAV1K019</accession>
<comment type="caution">
    <text evidence="8">The sequence shown here is derived from an EMBL/GenBank/DDBJ whole genome shotgun (WGS) entry which is preliminary data.</text>
</comment>
<dbReference type="PANTHER" id="PTHR43142:SF1">
    <property type="entry name" value="CARBOXYLIC ESTER HYDROLASE"/>
    <property type="match status" value="1"/>
</dbReference>
<dbReference type="InterPro" id="IPR019826">
    <property type="entry name" value="Carboxylesterase_B_AS"/>
</dbReference>
<dbReference type="PROSITE" id="PS00941">
    <property type="entry name" value="CARBOXYLESTERASE_B_2"/>
    <property type="match status" value="1"/>
</dbReference>
<keyword evidence="2" id="KW-0719">Serine esterase</keyword>
<gene>
    <name evidence="8" type="ORF">LNINA_LOCUS13934</name>
</gene>
<evidence type="ECO:0000256" key="4">
    <source>
        <dbReference type="ARBA" id="ARBA00023157"/>
    </source>
</evidence>
<keyword evidence="4" id="KW-1015">Disulfide bond</keyword>
<feature type="domain" description="Carboxylesterase type B" evidence="7">
    <location>
        <begin position="19"/>
        <end position="504"/>
    </location>
</feature>
<dbReference type="InterPro" id="IPR029058">
    <property type="entry name" value="AB_hydrolase_fold"/>
</dbReference>
<dbReference type="Pfam" id="PF00135">
    <property type="entry name" value="COesterase"/>
    <property type="match status" value="1"/>
</dbReference>
<evidence type="ECO:0000256" key="6">
    <source>
        <dbReference type="RuleBase" id="RU361235"/>
    </source>
</evidence>
<evidence type="ECO:0000313" key="8">
    <source>
        <dbReference type="EMBL" id="CAK1555096.1"/>
    </source>
</evidence>
<feature type="signal peptide" evidence="6">
    <location>
        <begin position="1"/>
        <end position="17"/>
    </location>
</feature>
<dbReference type="GO" id="GO:0052689">
    <property type="term" value="F:carboxylic ester hydrolase activity"/>
    <property type="evidence" value="ECO:0007669"/>
    <property type="project" value="UniProtKB-KW"/>
</dbReference>
<dbReference type="Proteomes" id="UP001497472">
    <property type="component" value="Unassembled WGS sequence"/>
</dbReference>
<dbReference type="PROSITE" id="PS00122">
    <property type="entry name" value="CARBOXYLESTERASE_B_1"/>
    <property type="match status" value="1"/>
</dbReference>
<dbReference type="InterPro" id="IPR019819">
    <property type="entry name" value="Carboxylesterase_B_CS"/>
</dbReference>
<organism evidence="8 9">
    <name type="scientific">Leptosia nina</name>
    <dbReference type="NCBI Taxonomy" id="320188"/>
    <lineage>
        <taxon>Eukaryota</taxon>
        <taxon>Metazoa</taxon>
        <taxon>Ecdysozoa</taxon>
        <taxon>Arthropoda</taxon>
        <taxon>Hexapoda</taxon>
        <taxon>Insecta</taxon>
        <taxon>Pterygota</taxon>
        <taxon>Neoptera</taxon>
        <taxon>Endopterygota</taxon>
        <taxon>Lepidoptera</taxon>
        <taxon>Glossata</taxon>
        <taxon>Ditrysia</taxon>
        <taxon>Papilionoidea</taxon>
        <taxon>Pieridae</taxon>
        <taxon>Pierinae</taxon>
        <taxon>Leptosia</taxon>
    </lineage>
</organism>
<keyword evidence="5" id="KW-0325">Glycoprotein</keyword>
<evidence type="ECO:0000256" key="3">
    <source>
        <dbReference type="ARBA" id="ARBA00022801"/>
    </source>
</evidence>
<feature type="chain" id="PRO_5043110902" description="Carboxylic ester hydrolase" evidence="6">
    <location>
        <begin position="18"/>
        <end position="512"/>
    </location>
</feature>
<keyword evidence="6" id="KW-0732">Signal</keyword>
<sequence length="512" mass="58115">MFLQIAFIFISLGSAFSIEVKIDDGILKGEISENKYGDPFHSFKGIPYAQPPLGDLRFKAPQPIEPWNGVRQADRLGSPCYQYDMFIVPYPPPKGGEDCLYINVYSPNVTTNELYPVMVWIHGGGFVSGRGDEYDPEFLVRKGVVFVTFNYRLEVMGFLSLGTEDIPGNAGMKDQVAALRWVKNNIKHFGGDPENITIFGESAGGASVSYHLISPMTKGLFKRAISQSGTANSWWPNTFRARDRAIQLAREIGCNSTDDKEIYNFFKVQPVEAFLKSRVVVTYAQFAKESPNVYFGIVSEEKFGDNEVFFQGDVYDVLRNGIHDGVDVINGYTEDEGTLYFASGYNISRIFKQANQFLEFYVPEPLTRQVSLLKQLDIGKQMKEYYLKNAVVSRDNIEDLLKYINFEMFVYGALTWQRFVAKNNNNNKIYLYKFGCKTERNIAVNASNDAMELFTERLMVGHADDLPYFFPLGMDVDMNSETYRIIDRATTLWTNFAKYGDPTPIMEMAAVP</sequence>
<dbReference type="Gene3D" id="3.40.50.1820">
    <property type="entry name" value="alpha/beta hydrolase"/>
    <property type="match status" value="1"/>
</dbReference>
<dbReference type="InterPro" id="IPR002018">
    <property type="entry name" value="CarbesteraseB"/>
</dbReference>
<evidence type="ECO:0000256" key="1">
    <source>
        <dbReference type="ARBA" id="ARBA00005964"/>
    </source>
</evidence>
<dbReference type="PANTHER" id="PTHR43142">
    <property type="entry name" value="CARBOXYLIC ESTER HYDROLASE"/>
    <property type="match status" value="1"/>
</dbReference>
<name>A0AAV1K019_9NEOP</name>
<comment type="similarity">
    <text evidence="1 6">Belongs to the type-B carboxylesterase/lipase family.</text>
</comment>
<proteinExistence type="inferred from homology"/>
<evidence type="ECO:0000259" key="7">
    <source>
        <dbReference type="Pfam" id="PF00135"/>
    </source>
</evidence>
<evidence type="ECO:0000256" key="5">
    <source>
        <dbReference type="ARBA" id="ARBA00023180"/>
    </source>
</evidence>
<dbReference type="EMBL" id="CAVLEF010000280">
    <property type="protein sequence ID" value="CAK1555096.1"/>
    <property type="molecule type" value="Genomic_DNA"/>
</dbReference>
<dbReference type="EC" id="3.1.1.-" evidence="6"/>
<keyword evidence="3 6" id="KW-0378">Hydrolase</keyword>
<keyword evidence="9" id="KW-1185">Reference proteome</keyword>
<dbReference type="AlphaFoldDB" id="A0AAV1K019"/>
<reference evidence="8 9" key="1">
    <citation type="submission" date="2023-11" db="EMBL/GenBank/DDBJ databases">
        <authorList>
            <person name="Okamura Y."/>
        </authorList>
    </citation>
    <scope>NUCLEOTIDE SEQUENCE [LARGE SCALE GENOMIC DNA]</scope>
</reference>